<evidence type="ECO:0000259" key="2">
    <source>
        <dbReference type="Pfam" id="PF00646"/>
    </source>
</evidence>
<protein>
    <recommendedName>
        <fullName evidence="2">F-box domain-containing protein</fullName>
    </recommendedName>
</protein>
<evidence type="ECO:0000313" key="3">
    <source>
        <dbReference type="EMBL" id="AYV83744.1"/>
    </source>
</evidence>
<organism evidence="3">
    <name type="scientific">Hyperionvirus sp</name>
    <dbReference type="NCBI Taxonomy" id="2487770"/>
    <lineage>
        <taxon>Viruses</taxon>
        <taxon>Varidnaviria</taxon>
        <taxon>Bamfordvirae</taxon>
        <taxon>Nucleocytoviricota</taxon>
        <taxon>Megaviricetes</taxon>
        <taxon>Imitervirales</taxon>
        <taxon>Mimiviridae</taxon>
        <taxon>Klosneuvirinae</taxon>
    </lineage>
</organism>
<evidence type="ECO:0000256" key="1">
    <source>
        <dbReference type="SAM" id="Phobius"/>
    </source>
</evidence>
<reference evidence="3" key="1">
    <citation type="submission" date="2018-10" db="EMBL/GenBank/DDBJ databases">
        <title>Hidden diversity of soil giant viruses.</title>
        <authorList>
            <person name="Schulz F."/>
            <person name="Alteio L."/>
            <person name="Goudeau D."/>
            <person name="Ryan E.M."/>
            <person name="Malmstrom R.R."/>
            <person name="Blanchard J."/>
            <person name="Woyke T."/>
        </authorList>
    </citation>
    <scope>NUCLEOTIDE SEQUENCE</scope>
    <source>
        <strain evidence="3">HYV1</strain>
    </source>
</reference>
<feature type="transmembrane region" description="Helical" evidence="1">
    <location>
        <begin position="552"/>
        <end position="578"/>
    </location>
</feature>
<feature type="domain" description="F-box" evidence="2">
    <location>
        <begin position="25"/>
        <end position="58"/>
    </location>
</feature>
<dbReference type="GO" id="GO:0019005">
    <property type="term" value="C:SCF ubiquitin ligase complex"/>
    <property type="evidence" value="ECO:0007669"/>
    <property type="project" value="TreeGrafter"/>
</dbReference>
<keyword evidence="1" id="KW-0812">Transmembrane</keyword>
<dbReference type="EMBL" id="MK072393">
    <property type="protein sequence ID" value="AYV83744.1"/>
    <property type="molecule type" value="Genomic_DNA"/>
</dbReference>
<sequence>MAARMKRSLATGYQNESKHKCCRVLDLPGDVYGNILGLFPLIDLIRLCLTCTKMRVTVHAKASIVVNGNSCSVLGQYKMFRGLKFSVRTPTMEYVRGLLTEMETMPGVMRSISSMTIVNSEDVSRVLEKLEVKSLVRLRVNDVMSGDEKAICRFSRLVKLEIRDADTFGDADLVRLVKLKDLKLGETPLITSWGIGQLENLTDLCLLDRDIGSSDWVYLTRVTKLRLASRRPAEIREIKVGRGLGQLSHLRELALYDVRVDIREIRELALRSLRLFYVGFCHENISEESTNIWDFSEWTLETLGIGVWGNWHMIRERLLLPVTLRKLEIRHGYLADVLIRNNLINLTSLVLSFSHTFDDEKIGYGHIGGLINLRELSLNKKAKIYNADVIGLTKLTHLVMNDMITDDGIEGLFNMRRLVLNGLVSDRGIGMLRKLTFLDMNYNEKVTDRGLMGLRELVEVNLRMNKRISDVSLKKLINLQKVEVEFSGVKFDLRWLEGNGVHVVWNYVDKVKFCRLFPEMCRGKLVNKIDRFFVEFEDVRLFDHHGDGATTIVIPLIILVAAIFLIGRLIDTLAGLLWMR</sequence>
<dbReference type="PANTHER" id="PTHR13318:SF190">
    <property type="entry name" value="PARTNER OF PAIRED, ISOFORM B"/>
    <property type="match status" value="1"/>
</dbReference>
<dbReference type="Pfam" id="PF00646">
    <property type="entry name" value="F-box"/>
    <property type="match status" value="1"/>
</dbReference>
<proteinExistence type="predicted"/>
<dbReference type="InterPro" id="IPR001810">
    <property type="entry name" value="F-box_dom"/>
</dbReference>
<gene>
    <name evidence="3" type="ORF">Hyperionvirus11_17</name>
</gene>
<dbReference type="GO" id="GO:0031146">
    <property type="term" value="P:SCF-dependent proteasomal ubiquitin-dependent protein catabolic process"/>
    <property type="evidence" value="ECO:0007669"/>
    <property type="project" value="TreeGrafter"/>
</dbReference>
<keyword evidence="1" id="KW-0472">Membrane</keyword>
<dbReference type="InterPro" id="IPR032675">
    <property type="entry name" value="LRR_dom_sf"/>
</dbReference>
<dbReference type="PANTHER" id="PTHR13318">
    <property type="entry name" value="PARTNER OF PAIRED, ISOFORM B-RELATED"/>
    <property type="match status" value="1"/>
</dbReference>
<accession>A0A3G5AAX9</accession>
<dbReference type="SUPFAM" id="SSF52058">
    <property type="entry name" value="L domain-like"/>
    <property type="match status" value="1"/>
</dbReference>
<name>A0A3G5AAX9_9VIRU</name>
<dbReference type="Gene3D" id="3.80.10.10">
    <property type="entry name" value="Ribonuclease Inhibitor"/>
    <property type="match status" value="2"/>
</dbReference>
<keyword evidence="1" id="KW-1133">Transmembrane helix</keyword>